<evidence type="ECO:0000259" key="1">
    <source>
        <dbReference type="Pfam" id="PF07238"/>
    </source>
</evidence>
<sequence>LDGMAVEANHMISVNKEYTIKANHNGEILNLKGQVVWSKLYKTIVSPEGEVIPIYRAGIKFEDVLSEKTLSLLKFIEKNRILTLEKRILGRVNLKPGDAHIQCPHNFTVRKISLSGMLIESDTPLKIGSEFLMTLTKTEDGKEVSVKGRVASLFEPETSDAPYRIGIEFVSLTDRDRAILKEYIDSLL</sequence>
<feature type="domain" description="PilZ" evidence="1">
    <location>
        <begin position="90"/>
        <end position="185"/>
    </location>
</feature>
<dbReference type="GO" id="GO:0035438">
    <property type="term" value="F:cyclic-di-GMP binding"/>
    <property type="evidence" value="ECO:0007669"/>
    <property type="project" value="InterPro"/>
</dbReference>
<gene>
    <name evidence="2" type="ORF">MNBD_NITROSPIRAE02-1651</name>
</gene>
<dbReference type="AlphaFoldDB" id="A0A3B1CX22"/>
<reference evidence="2" key="1">
    <citation type="submission" date="2018-06" db="EMBL/GenBank/DDBJ databases">
        <authorList>
            <person name="Zhirakovskaya E."/>
        </authorList>
    </citation>
    <scope>NUCLEOTIDE SEQUENCE</scope>
</reference>
<organism evidence="2">
    <name type="scientific">hydrothermal vent metagenome</name>
    <dbReference type="NCBI Taxonomy" id="652676"/>
    <lineage>
        <taxon>unclassified sequences</taxon>
        <taxon>metagenomes</taxon>
        <taxon>ecological metagenomes</taxon>
    </lineage>
</organism>
<evidence type="ECO:0000313" key="2">
    <source>
        <dbReference type="EMBL" id="VAX27220.1"/>
    </source>
</evidence>
<feature type="non-terminal residue" evidence="2">
    <location>
        <position position="1"/>
    </location>
</feature>
<dbReference type="Pfam" id="PF07238">
    <property type="entry name" value="PilZ"/>
    <property type="match status" value="1"/>
</dbReference>
<dbReference type="Gene3D" id="2.40.10.220">
    <property type="entry name" value="predicted glycosyltransferase like domains"/>
    <property type="match status" value="1"/>
</dbReference>
<dbReference type="EMBL" id="UOGH01000033">
    <property type="protein sequence ID" value="VAX27220.1"/>
    <property type="molecule type" value="Genomic_DNA"/>
</dbReference>
<name>A0A3B1CX22_9ZZZZ</name>
<dbReference type="InterPro" id="IPR009875">
    <property type="entry name" value="PilZ_domain"/>
</dbReference>
<protein>
    <recommendedName>
        <fullName evidence="1">PilZ domain-containing protein</fullName>
    </recommendedName>
</protein>
<proteinExistence type="predicted"/>
<accession>A0A3B1CX22</accession>